<evidence type="ECO:0000313" key="5">
    <source>
        <dbReference type="Proteomes" id="UP000186168"/>
    </source>
</evidence>
<dbReference type="Gene3D" id="3.40.630.30">
    <property type="match status" value="1"/>
</dbReference>
<keyword evidence="5" id="KW-1185">Reference proteome</keyword>
<sequence length="187" mass="20267">MSSTPRTRTPALTTAPWAVAPRPVDDPVSARLLREYLVDVADRWYELYEERSSTPEEIDRHLAEMPSDDLAPPHGVFLVAHHAGELAGCAGVRLLEEGGAAELKRMFVRPDKRGLGGAGVLLAAAEAAARELGAGRMVLETRLDLTEARALYARHGYVDVPPFCEGPYSEVWLGKELGDPLGTPLAD</sequence>
<evidence type="ECO:0000259" key="3">
    <source>
        <dbReference type="PROSITE" id="PS51186"/>
    </source>
</evidence>
<dbReference type="GeneID" id="96741946"/>
<dbReference type="STRING" id="67365.GCA_001704635_03888"/>
<dbReference type="InterPro" id="IPR000182">
    <property type="entry name" value="GNAT_dom"/>
</dbReference>
<dbReference type="SUPFAM" id="SSF55729">
    <property type="entry name" value="Acyl-CoA N-acyltransferases (Nat)"/>
    <property type="match status" value="1"/>
</dbReference>
<feature type="domain" description="N-acetyltransferase" evidence="3">
    <location>
        <begin position="31"/>
        <end position="178"/>
    </location>
</feature>
<gene>
    <name evidence="4" type="ORF">SPAR_18173</name>
</gene>
<organism evidence="4 5">
    <name type="scientific">Streptomyces sparsogenes DSM 40356</name>
    <dbReference type="NCBI Taxonomy" id="1331668"/>
    <lineage>
        <taxon>Bacteria</taxon>
        <taxon>Bacillati</taxon>
        <taxon>Actinomycetota</taxon>
        <taxon>Actinomycetes</taxon>
        <taxon>Kitasatosporales</taxon>
        <taxon>Streptomycetaceae</taxon>
        <taxon>Streptomyces</taxon>
    </lineage>
</organism>
<dbReference type="GO" id="GO:0016747">
    <property type="term" value="F:acyltransferase activity, transferring groups other than amino-acyl groups"/>
    <property type="evidence" value="ECO:0007669"/>
    <property type="project" value="InterPro"/>
</dbReference>
<dbReference type="RefSeq" id="WP_065958854.1">
    <property type="nucleotide sequence ID" value="NZ_ASQP01000252.1"/>
</dbReference>
<dbReference type="CDD" id="cd04301">
    <property type="entry name" value="NAT_SF"/>
    <property type="match status" value="1"/>
</dbReference>
<dbReference type="PROSITE" id="PS51186">
    <property type="entry name" value="GNAT"/>
    <property type="match status" value="1"/>
</dbReference>
<keyword evidence="1 4" id="KW-0808">Transferase</keyword>
<dbReference type="InterPro" id="IPR016181">
    <property type="entry name" value="Acyl_CoA_acyltransferase"/>
</dbReference>
<protein>
    <submittedName>
        <fullName evidence="4">Acetyltransferase</fullName>
    </submittedName>
</protein>
<evidence type="ECO:0000256" key="2">
    <source>
        <dbReference type="ARBA" id="ARBA00023315"/>
    </source>
</evidence>
<dbReference type="InterPro" id="IPR050832">
    <property type="entry name" value="Bact_Acetyltransf"/>
</dbReference>
<dbReference type="AlphaFoldDB" id="A0A1R1SI70"/>
<evidence type="ECO:0000313" key="4">
    <source>
        <dbReference type="EMBL" id="OMI38021.1"/>
    </source>
</evidence>
<dbReference type="Pfam" id="PF00583">
    <property type="entry name" value="Acetyltransf_1"/>
    <property type="match status" value="1"/>
</dbReference>
<accession>A0A1R1SI70</accession>
<keyword evidence="2" id="KW-0012">Acyltransferase</keyword>
<reference evidence="4 5" key="1">
    <citation type="submission" date="2013-05" db="EMBL/GenBank/DDBJ databases">
        <title>Genome sequence of Streptomyces sparsogenes DSM 40356.</title>
        <authorList>
            <person name="Coyne S."/>
            <person name="Seebeck F.P."/>
        </authorList>
    </citation>
    <scope>NUCLEOTIDE SEQUENCE [LARGE SCALE GENOMIC DNA]</scope>
    <source>
        <strain evidence="4 5">DSM 40356</strain>
    </source>
</reference>
<name>A0A1R1SI70_9ACTN</name>
<proteinExistence type="predicted"/>
<dbReference type="PANTHER" id="PTHR43877:SF2">
    <property type="entry name" value="AMINOALKYLPHOSPHONATE N-ACETYLTRANSFERASE-RELATED"/>
    <property type="match status" value="1"/>
</dbReference>
<dbReference type="PANTHER" id="PTHR43877">
    <property type="entry name" value="AMINOALKYLPHOSPHONATE N-ACETYLTRANSFERASE-RELATED-RELATED"/>
    <property type="match status" value="1"/>
</dbReference>
<dbReference type="EMBL" id="ASQP01000252">
    <property type="protein sequence ID" value="OMI38021.1"/>
    <property type="molecule type" value="Genomic_DNA"/>
</dbReference>
<evidence type="ECO:0000256" key="1">
    <source>
        <dbReference type="ARBA" id="ARBA00022679"/>
    </source>
</evidence>
<dbReference type="Proteomes" id="UP000186168">
    <property type="component" value="Unassembled WGS sequence"/>
</dbReference>
<comment type="caution">
    <text evidence="4">The sequence shown here is derived from an EMBL/GenBank/DDBJ whole genome shotgun (WGS) entry which is preliminary data.</text>
</comment>